<dbReference type="PRINTS" id="PR00332">
    <property type="entry name" value="HISTRIAD"/>
</dbReference>
<dbReference type="FunFam" id="3.30.428.10:FF:000005">
    <property type="entry name" value="Histidine triad nucleotide-binding protein 1"/>
    <property type="match status" value="1"/>
</dbReference>
<dbReference type="Proteomes" id="UP001295684">
    <property type="component" value="Unassembled WGS sequence"/>
</dbReference>
<evidence type="ECO:0000256" key="1">
    <source>
        <dbReference type="PIRSR" id="PIRSR601310-1"/>
    </source>
</evidence>
<reference evidence="5" key="1">
    <citation type="submission" date="2023-07" db="EMBL/GenBank/DDBJ databases">
        <authorList>
            <consortium name="AG Swart"/>
            <person name="Singh M."/>
            <person name="Singh A."/>
            <person name="Seah K."/>
            <person name="Emmerich C."/>
        </authorList>
    </citation>
    <scope>NUCLEOTIDE SEQUENCE</scope>
    <source>
        <strain evidence="5">DP1</strain>
    </source>
</reference>
<name>A0AAD2D5Y7_EUPCR</name>
<dbReference type="InterPro" id="IPR011146">
    <property type="entry name" value="HIT-like"/>
</dbReference>
<dbReference type="CDD" id="cd01276">
    <property type="entry name" value="PKCI_related"/>
    <property type="match status" value="1"/>
</dbReference>
<dbReference type="EMBL" id="CAMPGE010022801">
    <property type="protein sequence ID" value="CAI2380811.1"/>
    <property type="molecule type" value="Genomic_DNA"/>
</dbReference>
<dbReference type="Pfam" id="PF01230">
    <property type="entry name" value="HIT"/>
    <property type="match status" value="1"/>
</dbReference>
<comment type="caution">
    <text evidence="5">The sequence shown here is derived from an EMBL/GenBank/DDBJ whole genome shotgun (WGS) entry which is preliminary data.</text>
</comment>
<proteinExistence type="predicted"/>
<dbReference type="GO" id="GO:0003824">
    <property type="term" value="F:catalytic activity"/>
    <property type="evidence" value="ECO:0007669"/>
    <property type="project" value="InterPro"/>
</dbReference>
<evidence type="ECO:0000256" key="2">
    <source>
        <dbReference type="PIRSR" id="PIRSR601310-3"/>
    </source>
</evidence>
<dbReference type="PROSITE" id="PS00892">
    <property type="entry name" value="HIT_1"/>
    <property type="match status" value="1"/>
</dbReference>
<keyword evidence="6" id="KW-1185">Reference proteome</keyword>
<organism evidence="5 6">
    <name type="scientific">Euplotes crassus</name>
    <dbReference type="NCBI Taxonomy" id="5936"/>
    <lineage>
        <taxon>Eukaryota</taxon>
        <taxon>Sar</taxon>
        <taxon>Alveolata</taxon>
        <taxon>Ciliophora</taxon>
        <taxon>Intramacronucleata</taxon>
        <taxon>Spirotrichea</taxon>
        <taxon>Hypotrichia</taxon>
        <taxon>Euplotida</taxon>
        <taxon>Euplotidae</taxon>
        <taxon>Moneuplotes</taxon>
    </lineage>
</organism>
<feature type="domain" description="HIT" evidence="4">
    <location>
        <begin position="18"/>
        <end position="128"/>
    </location>
</feature>
<evidence type="ECO:0000313" key="6">
    <source>
        <dbReference type="Proteomes" id="UP001295684"/>
    </source>
</evidence>
<evidence type="ECO:0000259" key="4">
    <source>
        <dbReference type="PROSITE" id="PS51084"/>
    </source>
</evidence>
<dbReference type="AlphaFoldDB" id="A0AAD2D5Y7"/>
<dbReference type="PANTHER" id="PTHR23089">
    <property type="entry name" value="HISTIDINE TRIAD HIT PROTEIN"/>
    <property type="match status" value="1"/>
</dbReference>
<feature type="short sequence motif" description="Histidine triad motif" evidence="2 3">
    <location>
        <begin position="112"/>
        <end position="116"/>
    </location>
</feature>
<dbReference type="InterPro" id="IPR001310">
    <property type="entry name" value="Histidine_triad_HIT"/>
</dbReference>
<dbReference type="InterPro" id="IPR036265">
    <property type="entry name" value="HIT-like_sf"/>
</dbReference>
<feature type="active site" description="Tele-AMP-histidine intermediate" evidence="1">
    <location>
        <position position="114"/>
    </location>
</feature>
<protein>
    <recommendedName>
        <fullName evidence="4">HIT domain-containing protein</fullName>
    </recommendedName>
</protein>
<accession>A0AAD2D5Y7</accession>
<sequence length="136" mass="15026">MSTEEEKAQIAGEEEVTIFDKIVAKEIPADVIYEDDLALAFRDINATAKVHFLVIPKDRQGLTGISKSEEKHKELLGHLMITAAKVAEQENLSDGYRIVINEGKFGCQSVYHLHIHVIGGEQLGWPPTGIKEEASS</sequence>
<dbReference type="SUPFAM" id="SSF54197">
    <property type="entry name" value="HIT-like"/>
    <property type="match status" value="1"/>
</dbReference>
<gene>
    <name evidence="5" type="ORF">ECRASSUSDP1_LOCUS22251</name>
</gene>
<dbReference type="Gene3D" id="3.30.428.10">
    <property type="entry name" value="HIT-like"/>
    <property type="match status" value="1"/>
</dbReference>
<dbReference type="PROSITE" id="PS51084">
    <property type="entry name" value="HIT_2"/>
    <property type="match status" value="1"/>
</dbReference>
<evidence type="ECO:0000313" key="5">
    <source>
        <dbReference type="EMBL" id="CAI2380811.1"/>
    </source>
</evidence>
<evidence type="ECO:0000256" key="3">
    <source>
        <dbReference type="PROSITE-ProRule" id="PRU00464"/>
    </source>
</evidence>
<dbReference type="InterPro" id="IPR019808">
    <property type="entry name" value="Histidine_triad_CS"/>
</dbReference>